<name>A0AA34RCN9_CHLPE</name>
<organism evidence="1 2">
    <name type="scientific">Chlamydia pecorum (strain ATCC VR-628 / DSM 29919 / E58)</name>
    <name type="common">Chlamydophila pecorum</name>
    <dbReference type="NCBI Taxonomy" id="331635"/>
    <lineage>
        <taxon>Bacteria</taxon>
        <taxon>Pseudomonadati</taxon>
        <taxon>Chlamydiota</taxon>
        <taxon>Chlamydiia</taxon>
        <taxon>Chlamydiales</taxon>
        <taxon>Chlamydiaceae</taxon>
        <taxon>Chlamydia/Chlamydophila group</taxon>
        <taxon>Chlamydia</taxon>
    </lineage>
</organism>
<protein>
    <submittedName>
        <fullName evidence="1">Uncharacterized protein</fullName>
    </submittedName>
</protein>
<evidence type="ECO:0000313" key="1">
    <source>
        <dbReference type="EMBL" id="AEB41300.1"/>
    </source>
</evidence>
<evidence type="ECO:0000313" key="2">
    <source>
        <dbReference type="Proteomes" id="UP000008305"/>
    </source>
</evidence>
<reference evidence="1 2" key="1">
    <citation type="journal article" date="2011" name="J. Bacteriol.">
        <title>Genome sequence of the obligate intracellular animal pathogen Chlamydia pecorum E58.</title>
        <authorList>
            <person name="Mojica S."/>
            <person name="Huot Creasy H."/>
            <person name="Daugherty S."/>
            <person name="Read T.D."/>
            <person name="Kim T."/>
            <person name="Kaltenboeck B."/>
            <person name="Bavoil P."/>
            <person name="Myers G.S."/>
        </authorList>
    </citation>
    <scope>NUCLEOTIDE SEQUENCE [LARGE SCALE GENOMIC DNA]</scope>
    <source>
        <strain evidence="1 2">E58</strain>
    </source>
</reference>
<dbReference type="AlphaFoldDB" id="A0AA34RCN9"/>
<accession>A0AA34RCN9</accession>
<keyword evidence="2" id="KW-1185">Reference proteome</keyword>
<dbReference type="EMBL" id="CP002608">
    <property type="protein sequence ID" value="AEB41300.1"/>
    <property type="molecule type" value="Genomic_DNA"/>
</dbReference>
<dbReference type="Proteomes" id="UP000008305">
    <property type="component" value="Chromosome"/>
</dbReference>
<gene>
    <name evidence="1" type="ordered locus">G5S_0291</name>
</gene>
<proteinExistence type="predicted"/>
<sequence>MSSGKRKSSGEKKEEARQFIRYILDLDSKNEITFSVWKDLLTREKEKVYERNS</sequence>
<dbReference type="KEGG" id="cpm:G5S_0291"/>